<protein>
    <submittedName>
        <fullName evidence="1">Uncharacterized protein</fullName>
    </submittedName>
</protein>
<proteinExistence type="predicted"/>
<dbReference type="Proteomes" id="UP001160148">
    <property type="component" value="Unassembled WGS sequence"/>
</dbReference>
<name>A0AAV0WZL9_9HEMI</name>
<comment type="caution">
    <text evidence="1">The sequence shown here is derived from an EMBL/GenBank/DDBJ whole genome shotgun (WGS) entry which is preliminary data.</text>
</comment>
<gene>
    <name evidence="1" type="ORF">MEUPH1_LOCUS16155</name>
</gene>
<keyword evidence="2" id="KW-1185">Reference proteome</keyword>
<dbReference type="EMBL" id="CARXXK010000003">
    <property type="protein sequence ID" value="CAI6360911.1"/>
    <property type="molecule type" value="Genomic_DNA"/>
</dbReference>
<accession>A0AAV0WZL9</accession>
<reference evidence="1 2" key="1">
    <citation type="submission" date="2023-01" db="EMBL/GenBank/DDBJ databases">
        <authorList>
            <person name="Whitehead M."/>
        </authorList>
    </citation>
    <scope>NUCLEOTIDE SEQUENCE [LARGE SCALE GENOMIC DNA]</scope>
</reference>
<organism evidence="1 2">
    <name type="scientific">Macrosiphum euphorbiae</name>
    <name type="common">potato aphid</name>
    <dbReference type="NCBI Taxonomy" id="13131"/>
    <lineage>
        <taxon>Eukaryota</taxon>
        <taxon>Metazoa</taxon>
        <taxon>Ecdysozoa</taxon>
        <taxon>Arthropoda</taxon>
        <taxon>Hexapoda</taxon>
        <taxon>Insecta</taxon>
        <taxon>Pterygota</taxon>
        <taxon>Neoptera</taxon>
        <taxon>Paraneoptera</taxon>
        <taxon>Hemiptera</taxon>
        <taxon>Sternorrhyncha</taxon>
        <taxon>Aphidomorpha</taxon>
        <taxon>Aphidoidea</taxon>
        <taxon>Aphididae</taxon>
        <taxon>Macrosiphini</taxon>
        <taxon>Macrosiphum</taxon>
    </lineage>
</organism>
<dbReference type="AlphaFoldDB" id="A0AAV0WZL9"/>
<evidence type="ECO:0000313" key="2">
    <source>
        <dbReference type="Proteomes" id="UP001160148"/>
    </source>
</evidence>
<evidence type="ECO:0000313" key="1">
    <source>
        <dbReference type="EMBL" id="CAI6360911.1"/>
    </source>
</evidence>
<sequence length="211" mass="24392">MKSESKELWNCSKCKNNKDLTKHKTSSFSDSTIESLVESVEFMSGQFESFKNQMKDILSTLGELQTENKIIREQNVKNKEELILLNKRINILEQKSLECNVEIIGVPEDKQENCVETIKQIASNLKVELSVQNAFRVYSGDKNKIRKIVATINSKENKRNLINEARKSKLTTKQFCEKWDNANIYVTGKVYNLVILHNGRAFYIMSGRYVK</sequence>